<feature type="domain" description="DUF6606" evidence="16">
    <location>
        <begin position="22"/>
        <end position="291"/>
    </location>
</feature>
<evidence type="ECO:0000256" key="13">
    <source>
        <dbReference type="SAM" id="Coils"/>
    </source>
</evidence>
<feature type="domain" description="DUF3645" evidence="15">
    <location>
        <begin position="2299"/>
        <end position="2333"/>
    </location>
</feature>
<keyword evidence="10 12" id="KW-0408">Iron</keyword>
<dbReference type="GO" id="GO:0020037">
    <property type="term" value="F:heme binding"/>
    <property type="evidence" value="ECO:0007669"/>
    <property type="project" value="InterPro"/>
</dbReference>
<feature type="coiled-coil region" evidence="13">
    <location>
        <begin position="573"/>
        <end position="607"/>
    </location>
</feature>
<evidence type="ECO:0000256" key="7">
    <source>
        <dbReference type="ARBA" id="ARBA00022786"/>
    </source>
</evidence>
<gene>
    <name evidence="17" type="ORF">FocTR4_00014508</name>
</gene>
<dbReference type="PRINTS" id="PR00465">
    <property type="entry name" value="EP450IV"/>
</dbReference>
<dbReference type="PANTHER" id="PTHR13367:SF34">
    <property type="match status" value="1"/>
</dbReference>
<feature type="binding site" description="axial binding residue" evidence="12">
    <location>
        <position position="3456"/>
    </location>
    <ligand>
        <name>heme</name>
        <dbReference type="ChEBI" id="CHEBI:30413"/>
    </ligand>
    <ligandPart>
        <name>Fe</name>
        <dbReference type="ChEBI" id="CHEBI:18248"/>
    </ligandPart>
</feature>
<proteinExistence type="inferred from homology"/>
<keyword evidence="7" id="KW-0833">Ubl conjugation pathway</keyword>
<evidence type="ECO:0000256" key="6">
    <source>
        <dbReference type="ARBA" id="ARBA00022723"/>
    </source>
</evidence>
<keyword evidence="5" id="KW-0645">Protease</keyword>
<keyword evidence="6 12" id="KW-0479">Metal-binding</keyword>
<evidence type="ECO:0000256" key="5">
    <source>
        <dbReference type="ARBA" id="ARBA00022670"/>
    </source>
</evidence>
<comment type="catalytic activity">
    <reaction evidence="1">
        <text>Thiol-dependent hydrolysis of ester, thioester, amide, peptide and isopeptide bonds formed by the C-terminal Gly of ubiquitin (a 76-residue protein attached to proteins as an intracellular targeting signal).</text>
        <dbReference type="EC" id="3.4.19.12"/>
    </reaction>
</comment>
<keyword evidence="8" id="KW-0378">Hydrolase</keyword>
<dbReference type="CDD" id="cd11069">
    <property type="entry name" value="CYP_FUM15-like"/>
    <property type="match status" value="1"/>
</dbReference>
<evidence type="ECO:0000256" key="3">
    <source>
        <dbReference type="ARBA" id="ARBA00010617"/>
    </source>
</evidence>
<dbReference type="PRINTS" id="PR00385">
    <property type="entry name" value="P450"/>
</dbReference>
<dbReference type="Gene3D" id="1.10.630.10">
    <property type="entry name" value="Cytochrome P450"/>
    <property type="match status" value="1"/>
</dbReference>
<dbReference type="InterPro" id="IPR002403">
    <property type="entry name" value="Cyt_P450_E_grp-IV"/>
</dbReference>
<dbReference type="GO" id="GO:0005506">
    <property type="term" value="F:iron ion binding"/>
    <property type="evidence" value="ECO:0007669"/>
    <property type="project" value="InterPro"/>
</dbReference>
<dbReference type="InterPro" id="IPR036396">
    <property type="entry name" value="Cyt_P450_sf"/>
</dbReference>
<dbReference type="Pfam" id="PF12359">
    <property type="entry name" value="DUF3645"/>
    <property type="match status" value="1"/>
</dbReference>
<dbReference type="InterPro" id="IPR022105">
    <property type="entry name" value="DUF3645"/>
</dbReference>
<protein>
    <recommendedName>
        <fullName evidence="4">ubiquitinyl hydrolase 1</fullName>
        <ecNumber evidence="4">3.4.19.12</ecNumber>
    </recommendedName>
</protein>
<dbReference type="EMBL" id="VMNF01000011">
    <property type="protein sequence ID" value="TXC00353.1"/>
    <property type="molecule type" value="Genomic_DNA"/>
</dbReference>
<dbReference type="InterPro" id="IPR046541">
    <property type="entry name" value="DUF6606"/>
</dbReference>
<dbReference type="Pfam" id="PF00067">
    <property type="entry name" value="p450"/>
    <property type="match status" value="1"/>
</dbReference>
<dbReference type="Proteomes" id="UP000321331">
    <property type="component" value="Unassembled WGS sequence"/>
</dbReference>
<dbReference type="Pfam" id="PF20255">
    <property type="entry name" value="DUF6606"/>
    <property type="match status" value="1"/>
</dbReference>
<dbReference type="GO" id="GO:0004497">
    <property type="term" value="F:monooxygenase activity"/>
    <property type="evidence" value="ECO:0007669"/>
    <property type="project" value="UniProtKB-KW"/>
</dbReference>
<dbReference type="PANTHER" id="PTHR13367">
    <property type="entry name" value="UBIQUITIN THIOESTERASE"/>
    <property type="match status" value="1"/>
</dbReference>
<dbReference type="SUPFAM" id="SSF48264">
    <property type="entry name" value="Cytochrome P450"/>
    <property type="match status" value="1"/>
</dbReference>
<keyword evidence="9" id="KW-0788">Thiol protease</keyword>
<dbReference type="InterPro" id="IPR022099">
    <property type="entry name" value="DUF3638"/>
</dbReference>
<dbReference type="GO" id="GO:0004843">
    <property type="term" value="F:cysteine-type deubiquitinase activity"/>
    <property type="evidence" value="ECO:0007669"/>
    <property type="project" value="UniProtKB-EC"/>
</dbReference>
<comment type="cofactor">
    <cofactor evidence="2 12">
        <name>heme</name>
        <dbReference type="ChEBI" id="CHEBI:30413"/>
    </cofactor>
</comment>
<name>A0A5C6SNW8_FUSOC</name>
<evidence type="ECO:0000256" key="2">
    <source>
        <dbReference type="ARBA" id="ARBA00001971"/>
    </source>
</evidence>
<evidence type="ECO:0000259" key="15">
    <source>
        <dbReference type="Pfam" id="PF12359"/>
    </source>
</evidence>
<sequence>MDASHQTPVQTMLCTDEQLDYLFHHLILPAKLPGHDDTLALNEEFLINFVIQILARFGELSGDDDDPVAKHCISMLKNTRDARDSNGYLDSRSVQNSLKRLSEQADATSMYHITEQNAGLIIRRLESSYSLQTFELSPTNKATMTTKGRLIREFPATVTEVSAKDFNNSSFQEVLTKTLVKMSHQAVAEMQPQVKKAQQMHNEERDTTDPRIVTELLTSFLRGAGTPGEIKAIQKRTREEVSWNNSRDPWTRSPLWLLLRVGLQLTMTCHPQGSLHLYKRFMVFLIAQALKIACEKSSSSEMIHLMIAKISRRLCKLGDIEDGAWLHTIRDIVSSASGNLKKRWINIQRRNEQPLDFNALAEFNYEEHTAFSLPELDTFLATIPRRQHLLTTKEFKAKPIALALEPLTLPTINGSVNNDSKSFELAAVETWVQGNLDTWLEHHLSSEQSCHGLKTLLEHYHMSAERWYTGRPEGMSRMLLTLGEIWVAIDKMAIHHNPLMLKYRHEIPREVFSDLLLHSKSDMERLNRLEEYLEDPSGKLKLSALLSYGQRLSFAVEYFRQSPKLQAKKEQIERNAQRDRDKKLKQFRELKAKYDAIMKKYDDMQCEQVLQVQHDVEYYIHPKNKCRRCALPAKVKKLKIAPHEWPLPADELEAQTSVFEMDVPVTFAVWRDATVYFLDNILRFESSSAGDYPRASFPLTTYKPLSPWFESQRHRVQLLSEIKPHSQTHRNQKSIETCTEADVCLNNGLRFQYHDSSRNIFLSTFKPTTDISKRCTIKLPSRAHALQRFMARTWRCENGETPNQAIASQSECPEYMSLGEFKALALLPYGYRLQWMNILTQLAMPTVDFNKPETALFLLQMMLQAGPFHKDETTRQAHTRPTEVEFGSQLLKYLNESVSRVQENWESYTSLCSFTCLTTRLLAIADKPLSTQILELITRCRKISYKWVMHLLTKVQDIEHRTQRKEFLEAAIHTALVCIETFNLEGEHFEQVLADEQQASILLETSIIIHNNADLQHLQGDALYGIMLDRYEMTMHRALPILANEIVSKGSLSLDLAIKRRWPDFVRTGEWSSISDHWVTTATGKLQVHISLLTGQLLVNGSPVSRLPRQYETHREYQKLFGSATMEVMPSNLPGMSFCATKMFHGYTVHLGIQTKKRVDDLLLSLGKESVLVSPWSELGQYISNIFSRLQPASDLHLVLHQESKELEIKLPKIHLEFTIRSGTSNIKSRQFRDMEVDHDQAIGTLIGLENKLVLRHSHDSQVRSAIIPEGNVSCRMSTGHGVENHAEVSLDRETASRVQTYRLDPLLRRIIPNDKVESKVYLAYLHALTSYCLQDPFIQRTGTEEALTILGSASIRAPTAFSQVAYTMLSNIAQLSPKRSYYPADQREMQNIRWRNDLSYIFQDDRFGKEVRNIFEKYREVQFLFPKNPLSCLEQHRSVDALVDRAILRTSGNRVSGFGAECFTTKHDVNYASREKSKSSERSTRTVEMAYRVYNRSGTLSRPVSGRLGHRLFSLMTGDERVHTREILPKSRIDYDSSWLQGPASYLSSVWFQLHNSFKKSVTWFDKFELMMWMATMSYSPEYDAQVGQALLLLTQFRSLADCRPPAASSYNLSAGCHIRDEDLRAAVAPYVVSFASSPDAISARRFDEKGSEVGQRRREDYGKKSFKAVDNFVKHLKRQWPTDDPEEPEDPNMELASYIKMGPAVESAFGKWNQWLKNLRLKQHLEMVASYMREAPSGEFIQVPPALPRTVIPTKRSVSRFVATSDLFSSSGVLHHKTPPALSRLLMNSERDRHSSKLSGIIDNLDSKAQLDYEHRYLRELKDSLSSLDGHVEYELKMDQLQKLPGLLLHHLEKCESHLTRLHEYLISSLSSSSTLPHTTSHVLEEAGFLPRMSPTQILQQLRPPQWKSLSAGWKESLIHYGIAITAMQRAKRLIRFQSSHVDLIRELENGGHQSWSPYDHPEWLLLECESEIMIRDVQQQIAEQMINPPENQNSVMQLNMGEGKSTVIVPIVATALGDGSKLVRVIVAKPQAKQMHQMLISKLSGLLDRPVYLLPFSRDTKMDLRTADAIQRLMKRCIEEGGVLMVQPEHLLSFQLMEVESRIRGNMEVAEAMSQTRNLFGRSCRDIVDESDENFSVKFELIYTLGKQRPIEHSPDRWVVIQEVMGLVAKAGADVKSKYPHSVEFDARHVGRYPRLRILRPDAEAEIFNRVTEAVCDTGMAGFPIARQPRRIRDAVQRYISQPEPTAADIEAVETSSLWNEMTSRNILLLRGLFAGGILSFALGSKRWRVNYGVDHNREKMTKLAVPFRAKDNPTPRSEFSQPDVVITLTCLSYYYSGLDDEALFAAFELLSRSDNATQEYQDWVKTAPLLPQAFRNLEGVNLRDRVLCTTEIFSHVRYSKAAVDYYLCHLVFAKESKEFPHKLSASGWDLGKKKDNPTTGFSGTNDSRYVLPLDVKQLDLPQQKHTNALVLEYLLQPENGISLMPQEAKGTTLETSLLLQMVSNMSPNTRVILDVGAQVVDLTNQEFAKQWLACYQDHDSTQSVVFFNDNDEIVVIDRSGKIEDFQTSPFSQQLDRCLVFLDEAHTRGTDLKLPANYRAVVTLGAGLTKDTLVQACMRMRKLGKGQTVEFCIPWEIEQKIVQLKGEGASSRDGISVSDVLCWAITETCLDLKRAMPLWLTQGVRFSKQEALWSRLSDNDTKSDEFLEEEGQSLTERYRPEKGLTNCSSLTEELNDSVARVFKSRCEDFGLERLHTCSLQEEQERELAPETQHERQVEKVPALKPDTHSVNRLLQEWIADGSFPESSTAFRAVMKPAFQSLNKTSAAVHFDVKEFPETVWVSMDFAHTVKGVFSGKSYSDSYQRPVQWVLTGKNEEGASRMVVISPFEAQHFLPLIEESEHVALHLYAPRVNLGFRPLDDLQLYYVGKKIIEEIPRDIITFLNIFAGQLYLSSYDDYKLVCDLLGLAWDSPNDSAVLRAGGSGSQSGFSKSPATFLKELLGKVRHDCGTIDKTDMGRVIEGMRLVEVGHALRILRGSGPNDLYLQWMRRWPNAPFIRSLSWLNSEVLLVNNIEACREVLQTNAYRFAKPAFFHTLVGEFLGVGLLFSVGDQHKRLRRIIARPLSRPRIRKLFPVFVTYSRKLNNDIDAAIQHSSNGVLESTYTLGEFASRSSSDNLVPIEDLFTRVTLDIIGVSLVGKELRDFRSKVSPLSFEQCYNGILAQPLAGQIISFINPFIPLRWLPVSANLNFIKAKSALKGMMTELIEQRTSEVAKAKELGTDSGLSDDLLTRMIEASSVENQKLSKDELIDITMQVIAAGHETTSSALLWTTYALAKDQKSQNRLRAEIYSIDATDMAAKSIDELPYLENVIREALRVYSPSLIIPWEALEDIDIAGVKIPKGTTVQLIPAMTQLNPEIWGPDVETFNPDRWDHLSDDALSPYAMETFSNGPRMCPGKALALLSMKILLVGLIRDFKIESVGDEEVEFRNPSLTLKSKMELRFKVQRVG</sequence>
<dbReference type="Pfam" id="PF12340">
    <property type="entry name" value="DUF3638"/>
    <property type="match status" value="1"/>
</dbReference>
<dbReference type="InterPro" id="IPR001128">
    <property type="entry name" value="Cyt_P450"/>
</dbReference>
<evidence type="ECO:0000256" key="9">
    <source>
        <dbReference type="ARBA" id="ARBA00022807"/>
    </source>
</evidence>
<accession>A0A5C6SNW8</accession>
<keyword evidence="11" id="KW-0560">Oxidoreductase</keyword>
<dbReference type="InterPro" id="IPR017972">
    <property type="entry name" value="Cyt_P450_CS"/>
</dbReference>
<reference evidence="17 18" key="1">
    <citation type="submission" date="2019-07" db="EMBL/GenBank/DDBJ databases">
        <title>The First High-Quality Draft Genome Sequence of the Causal Agent of the Current Panama Disease Epidemic.</title>
        <authorList>
            <person name="Warmington R.J."/>
            <person name="Kay W."/>
            <person name="Jeffries A."/>
            <person name="Bebber D."/>
            <person name="Moore K."/>
            <person name="Studholme D.J."/>
        </authorList>
    </citation>
    <scope>NUCLEOTIDE SEQUENCE [LARGE SCALE GENOMIC DNA]</scope>
    <source>
        <strain evidence="17 18">TR4</strain>
    </source>
</reference>
<evidence type="ECO:0000313" key="17">
    <source>
        <dbReference type="EMBL" id="TXC00353.1"/>
    </source>
</evidence>
<evidence type="ECO:0000313" key="18">
    <source>
        <dbReference type="Proteomes" id="UP000321331"/>
    </source>
</evidence>
<keyword evidence="12" id="KW-0349">Heme</keyword>
<keyword evidence="13" id="KW-0175">Coiled coil</keyword>
<dbReference type="InterPro" id="IPR051346">
    <property type="entry name" value="OTU_Deubiquitinase"/>
</dbReference>
<comment type="caution">
    <text evidence="17">The sequence shown here is derived from an EMBL/GenBank/DDBJ whole genome shotgun (WGS) entry which is preliminary data.</text>
</comment>
<dbReference type="PROSITE" id="PS00086">
    <property type="entry name" value="CYTOCHROME_P450"/>
    <property type="match status" value="1"/>
</dbReference>
<evidence type="ECO:0000256" key="10">
    <source>
        <dbReference type="ARBA" id="ARBA00023004"/>
    </source>
</evidence>
<evidence type="ECO:0000256" key="8">
    <source>
        <dbReference type="ARBA" id="ARBA00022801"/>
    </source>
</evidence>
<evidence type="ECO:0000259" key="14">
    <source>
        <dbReference type="Pfam" id="PF12340"/>
    </source>
</evidence>
<evidence type="ECO:0000256" key="4">
    <source>
        <dbReference type="ARBA" id="ARBA00012759"/>
    </source>
</evidence>
<evidence type="ECO:0000256" key="11">
    <source>
        <dbReference type="ARBA" id="ARBA00023033"/>
    </source>
</evidence>
<evidence type="ECO:0000259" key="16">
    <source>
        <dbReference type="Pfam" id="PF20255"/>
    </source>
</evidence>
<comment type="similarity">
    <text evidence="3">Belongs to the cytochrome P450 family.</text>
</comment>
<dbReference type="GO" id="GO:0016705">
    <property type="term" value="F:oxidoreductase activity, acting on paired donors, with incorporation or reduction of molecular oxygen"/>
    <property type="evidence" value="ECO:0007669"/>
    <property type="project" value="InterPro"/>
</dbReference>
<dbReference type="GO" id="GO:0006508">
    <property type="term" value="P:proteolysis"/>
    <property type="evidence" value="ECO:0007669"/>
    <property type="project" value="UniProtKB-KW"/>
</dbReference>
<evidence type="ECO:0000256" key="1">
    <source>
        <dbReference type="ARBA" id="ARBA00000707"/>
    </source>
</evidence>
<dbReference type="EC" id="3.4.19.12" evidence="4"/>
<keyword evidence="11" id="KW-0503">Monooxygenase</keyword>
<feature type="domain" description="DUF3638" evidence="14">
    <location>
        <begin position="1955"/>
        <end position="2176"/>
    </location>
</feature>
<evidence type="ECO:0000256" key="12">
    <source>
        <dbReference type="PIRSR" id="PIRSR602403-1"/>
    </source>
</evidence>
<organism evidence="17 18">
    <name type="scientific">Fusarium oxysporum f. sp. cubense</name>
    <dbReference type="NCBI Taxonomy" id="61366"/>
    <lineage>
        <taxon>Eukaryota</taxon>
        <taxon>Fungi</taxon>
        <taxon>Dikarya</taxon>
        <taxon>Ascomycota</taxon>
        <taxon>Pezizomycotina</taxon>
        <taxon>Sordariomycetes</taxon>
        <taxon>Hypocreomycetidae</taxon>
        <taxon>Hypocreales</taxon>
        <taxon>Nectriaceae</taxon>
        <taxon>Fusarium</taxon>
        <taxon>Fusarium oxysporum species complex</taxon>
    </lineage>
</organism>